<dbReference type="SUPFAM" id="SSF160631">
    <property type="entry name" value="SMI1/KNR4-like"/>
    <property type="match status" value="1"/>
</dbReference>
<evidence type="ECO:0000313" key="1">
    <source>
        <dbReference type="EMBL" id="QEH32259.1"/>
    </source>
</evidence>
<protein>
    <submittedName>
        <fullName evidence="1">SMI1 / KNR4 family protein</fullName>
    </submittedName>
</protein>
<dbReference type="RefSeq" id="WP_148591311.1">
    <property type="nucleotide sequence ID" value="NZ_CP042997.1"/>
</dbReference>
<accession>A0A5B9VVZ9</accession>
<dbReference type="Pfam" id="PF14568">
    <property type="entry name" value="SUKH_6"/>
    <property type="match status" value="1"/>
</dbReference>
<organism evidence="1 2">
    <name type="scientific">Aquisphaera giovannonii</name>
    <dbReference type="NCBI Taxonomy" id="406548"/>
    <lineage>
        <taxon>Bacteria</taxon>
        <taxon>Pseudomonadati</taxon>
        <taxon>Planctomycetota</taxon>
        <taxon>Planctomycetia</taxon>
        <taxon>Isosphaerales</taxon>
        <taxon>Isosphaeraceae</taxon>
        <taxon>Aquisphaera</taxon>
    </lineage>
</organism>
<dbReference type="AlphaFoldDB" id="A0A5B9VVZ9"/>
<dbReference type="EMBL" id="CP042997">
    <property type="protein sequence ID" value="QEH32259.1"/>
    <property type="molecule type" value="Genomic_DNA"/>
</dbReference>
<dbReference type="Gene3D" id="3.40.1580.10">
    <property type="entry name" value="SMI1/KNR4-like"/>
    <property type="match status" value="1"/>
</dbReference>
<evidence type="ECO:0000313" key="2">
    <source>
        <dbReference type="Proteomes" id="UP000324233"/>
    </source>
</evidence>
<dbReference type="Proteomes" id="UP000324233">
    <property type="component" value="Chromosome"/>
</dbReference>
<reference evidence="1 2" key="1">
    <citation type="submission" date="2019-08" db="EMBL/GenBank/DDBJ databases">
        <title>Deep-cultivation of Planctomycetes and their phenomic and genomic characterization uncovers novel biology.</title>
        <authorList>
            <person name="Wiegand S."/>
            <person name="Jogler M."/>
            <person name="Boedeker C."/>
            <person name="Pinto D."/>
            <person name="Vollmers J."/>
            <person name="Rivas-Marin E."/>
            <person name="Kohn T."/>
            <person name="Peeters S.H."/>
            <person name="Heuer A."/>
            <person name="Rast P."/>
            <person name="Oberbeckmann S."/>
            <person name="Bunk B."/>
            <person name="Jeske O."/>
            <person name="Meyerdierks A."/>
            <person name="Storesund J.E."/>
            <person name="Kallscheuer N."/>
            <person name="Luecker S."/>
            <person name="Lage O.M."/>
            <person name="Pohl T."/>
            <person name="Merkel B.J."/>
            <person name="Hornburger P."/>
            <person name="Mueller R.-W."/>
            <person name="Bruemmer F."/>
            <person name="Labrenz M."/>
            <person name="Spormann A.M."/>
            <person name="Op den Camp H."/>
            <person name="Overmann J."/>
            <person name="Amann R."/>
            <person name="Jetten M.S.M."/>
            <person name="Mascher T."/>
            <person name="Medema M.H."/>
            <person name="Devos D.P."/>
            <person name="Kaster A.-K."/>
            <person name="Ovreas L."/>
            <person name="Rohde M."/>
            <person name="Galperin M.Y."/>
            <person name="Jogler C."/>
        </authorList>
    </citation>
    <scope>NUCLEOTIDE SEQUENCE [LARGE SCALE GENOMIC DNA]</scope>
    <source>
        <strain evidence="1 2">OJF2</strain>
    </source>
</reference>
<dbReference type="InterPro" id="IPR037883">
    <property type="entry name" value="Knr4/Smi1-like_sf"/>
</dbReference>
<dbReference type="KEGG" id="agv:OJF2_07280"/>
<name>A0A5B9VVZ9_9BACT</name>
<gene>
    <name evidence="1" type="ORF">OJF2_07280</name>
</gene>
<dbReference type="OrthoDB" id="980721at2"/>
<proteinExistence type="predicted"/>
<keyword evidence="2" id="KW-1185">Reference proteome</keyword>
<sequence>MAAAIQHVEMTGVGEGGMDTTGPFETPANVWPERCPTCSFPDIDAVPQPYRLTRKTGRPVEASGAVLGNFLVRERPRAILEAVAPGACTFHPTLEPKGDVPSPWWLAVPVGTVAVSEVIPQVPRCPACGEPKVAHRGVHHRWHGPGETDLDVFKSKGWGSYETVGEEANWYWMNVLKLKSPPKPPPGRWTRVSLNRNLYFSVRLEDLFKRAGVKGLVRVVRQNAAPSDDDRRWVDEQLARLAGLGLLEAVAPAPAPPARPAAPSPFEAYLEAASGKRKGKKAPPDFAKAEEALGRPLPPSYKRFLAEVGPTTFQDVDGEEGFEARVLPPAKLDMQSFRLGAIADFDEEDADSPRVDGLLFASTAHGDAFVFDLAGGAEEPAVLLYNHEGNYFEPYAANFAACIARWAGV</sequence>